<dbReference type="Gene3D" id="3.30.390.50">
    <property type="entry name" value="CO dehydrogenase flavoprotein, C-terminal domain"/>
    <property type="match status" value="1"/>
</dbReference>
<dbReference type="SMART" id="SM01092">
    <property type="entry name" value="CO_deh_flav_C"/>
    <property type="match status" value="1"/>
</dbReference>
<evidence type="ECO:0000259" key="4">
    <source>
        <dbReference type="PROSITE" id="PS51387"/>
    </source>
</evidence>
<dbReference type="Pfam" id="PF00941">
    <property type="entry name" value="FAD_binding_5"/>
    <property type="match status" value="1"/>
</dbReference>
<name>A0AAI9II77_9BURK</name>
<keyword evidence="2" id="KW-0274">FAD</keyword>
<dbReference type="PANTHER" id="PTHR42659">
    <property type="entry name" value="XANTHINE DEHYDROGENASE SUBUNIT C-RELATED"/>
    <property type="match status" value="1"/>
</dbReference>
<dbReference type="SUPFAM" id="SSF56176">
    <property type="entry name" value="FAD-binding/transporter-associated domain-like"/>
    <property type="match status" value="1"/>
</dbReference>
<gene>
    <name evidence="5" type="ORF">HFRIS_003553</name>
</gene>
<dbReference type="InterPro" id="IPR016169">
    <property type="entry name" value="FAD-bd_PCMH_sub2"/>
</dbReference>
<dbReference type="InterPro" id="IPR016166">
    <property type="entry name" value="FAD-bd_PCMH"/>
</dbReference>
<dbReference type="Gene3D" id="3.30.465.10">
    <property type="match status" value="1"/>
</dbReference>
<dbReference type="GO" id="GO:0016491">
    <property type="term" value="F:oxidoreductase activity"/>
    <property type="evidence" value="ECO:0007669"/>
    <property type="project" value="UniProtKB-KW"/>
</dbReference>
<proteinExistence type="predicted"/>
<dbReference type="InterPro" id="IPR005107">
    <property type="entry name" value="CO_DH_flav_C"/>
</dbReference>
<evidence type="ECO:0000313" key="5">
    <source>
        <dbReference type="EMBL" id="EOA06298.1"/>
    </source>
</evidence>
<keyword evidence="1" id="KW-0285">Flavoprotein</keyword>
<comment type="caution">
    <text evidence="5">The sequence shown here is derived from an EMBL/GenBank/DDBJ whole genome shotgun (WGS) entry which is preliminary data.</text>
</comment>
<sequence length="301" mass="31978">MKASGFQYARPSSLEEACALLAEHGSDARILAGGQSMFATLNLRLSAPSLLIDINRIEELKGIVLAEDASHVRIGALVRHAETASSPLVEQHLPLLHMAMRHVAHPAVRNRGTTCGSLALADPSAEMPACAITLDALLVLQSRDGGVREVPAVDYFFGLYETARQDDEILIEALYPACQPQEVFGFDELARRHGDFAMVGVALRASYAEGIIGDLRLTTFGTDPMPILSTAAAALAQGQAWSVALGEEIARAAVAELNPDHNHFGSPEVKRLQAAALIRRVLAATFGAPADSTIPYGASHG</sequence>
<reference evidence="5 6" key="1">
    <citation type="journal article" date="2013" name="Front. Microbiol.">
        <title>The genome of the endophytic bacterium H. frisingense GSF30(T) identifies diverse strategies in the Herbaspirillum genus to interact with plants.</title>
        <authorList>
            <person name="Straub D."/>
            <person name="Rothballer M."/>
            <person name="Hartmann A."/>
            <person name="Ludewig U."/>
        </authorList>
    </citation>
    <scope>NUCLEOTIDE SEQUENCE [LARGE SCALE GENOMIC DNA]</scope>
    <source>
        <strain evidence="5 6">GSF30</strain>
    </source>
</reference>
<accession>A0AAI9II77</accession>
<dbReference type="PROSITE" id="PS51387">
    <property type="entry name" value="FAD_PCMH"/>
    <property type="match status" value="1"/>
</dbReference>
<dbReference type="Gene3D" id="3.30.43.10">
    <property type="entry name" value="Uridine Diphospho-n-acetylenolpyruvylglucosamine Reductase, domain 2"/>
    <property type="match status" value="1"/>
</dbReference>
<dbReference type="InterPro" id="IPR002346">
    <property type="entry name" value="Mopterin_DH_FAD-bd"/>
</dbReference>
<evidence type="ECO:0000256" key="3">
    <source>
        <dbReference type="ARBA" id="ARBA00023002"/>
    </source>
</evidence>
<dbReference type="InterPro" id="IPR016167">
    <property type="entry name" value="FAD-bd_PCMH_sub1"/>
</dbReference>
<dbReference type="GO" id="GO:0071949">
    <property type="term" value="F:FAD binding"/>
    <property type="evidence" value="ECO:0007669"/>
    <property type="project" value="InterPro"/>
</dbReference>
<organism evidence="5 6">
    <name type="scientific">Herbaspirillum frisingense GSF30</name>
    <dbReference type="NCBI Taxonomy" id="864073"/>
    <lineage>
        <taxon>Bacteria</taxon>
        <taxon>Pseudomonadati</taxon>
        <taxon>Pseudomonadota</taxon>
        <taxon>Betaproteobacteria</taxon>
        <taxon>Burkholderiales</taxon>
        <taxon>Oxalobacteraceae</taxon>
        <taxon>Herbaspirillum</taxon>
    </lineage>
</organism>
<evidence type="ECO:0000256" key="2">
    <source>
        <dbReference type="ARBA" id="ARBA00022827"/>
    </source>
</evidence>
<dbReference type="RefSeq" id="WP_006461858.1">
    <property type="nucleotide sequence ID" value="NZ_AEEC02000003.1"/>
</dbReference>
<dbReference type="Pfam" id="PF03450">
    <property type="entry name" value="CO_deh_flav_C"/>
    <property type="match status" value="1"/>
</dbReference>
<dbReference type="EMBL" id="AEEC02000003">
    <property type="protein sequence ID" value="EOA06298.1"/>
    <property type="molecule type" value="Genomic_DNA"/>
</dbReference>
<evidence type="ECO:0000256" key="1">
    <source>
        <dbReference type="ARBA" id="ARBA00022630"/>
    </source>
</evidence>
<feature type="domain" description="FAD-binding PCMH-type" evidence="4">
    <location>
        <begin position="1"/>
        <end position="180"/>
    </location>
</feature>
<dbReference type="InterPro" id="IPR036683">
    <property type="entry name" value="CO_DH_flav_C_dom_sf"/>
</dbReference>
<dbReference type="InterPro" id="IPR036318">
    <property type="entry name" value="FAD-bd_PCMH-like_sf"/>
</dbReference>
<keyword evidence="3" id="KW-0560">Oxidoreductase</keyword>
<protein>
    <submittedName>
        <fullName evidence="5">Molybdopterin dehydrogenase FAD-binding protein</fullName>
    </submittedName>
</protein>
<dbReference type="Proteomes" id="UP000006772">
    <property type="component" value="Unassembled WGS sequence"/>
</dbReference>
<dbReference type="PANTHER" id="PTHR42659:SF2">
    <property type="entry name" value="XANTHINE DEHYDROGENASE SUBUNIT C-RELATED"/>
    <property type="match status" value="1"/>
</dbReference>
<dbReference type="SUPFAM" id="SSF55447">
    <property type="entry name" value="CO dehydrogenase flavoprotein C-terminal domain-like"/>
    <property type="match status" value="1"/>
</dbReference>
<evidence type="ECO:0000313" key="6">
    <source>
        <dbReference type="Proteomes" id="UP000006772"/>
    </source>
</evidence>
<dbReference type="InterPro" id="IPR051312">
    <property type="entry name" value="Diverse_Substr_Oxidored"/>
</dbReference>
<dbReference type="AlphaFoldDB" id="A0AAI9II77"/>